<keyword evidence="7" id="KW-1185">Reference proteome</keyword>
<name>A0A081C8N8_VECG1</name>
<dbReference type="STRING" id="1499967.U27_00841"/>
<dbReference type="Pfam" id="PF00370">
    <property type="entry name" value="FGGY_N"/>
    <property type="match status" value="1"/>
</dbReference>
<evidence type="ECO:0000259" key="5">
    <source>
        <dbReference type="Pfam" id="PF02782"/>
    </source>
</evidence>
<dbReference type="InterPro" id="IPR000577">
    <property type="entry name" value="Carb_kinase_FGGY"/>
</dbReference>
<evidence type="ECO:0000256" key="2">
    <source>
        <dbReference type="ARBA" id="ARBA00022679"/>
    </source>
</evidence>
<dbReference type="PANTHER" id="PTHR43095:SF5">
    <property type="entry name" value="XYLULOSE KINASE"/>
    <property type="match status" value="1"/>
</dbReference>
<evidence type="ECO:0000313" key="7">
    <source>
        <dbReference type="Proteomes" id="UP000030661"/>
    </source>
</evidence>
<dbReference type="InterPro" id="IPR050406">
    <property type="entry name" value="FGGY_Carb_Kinase"/>
</dbReference>
<accession>A0A081C8N8</accession>
<keyword evidence="2" id="KW-0808">Transferase</keyword>
<reference evidence="6" key="1">
    <citation type="journal article" date="2015" name="PeerJ">
        <title>First genomic representation of candidate bacterial phylum KSB3 points to enhanced environmental sensing as a trigger of wastewater bulking.</title>
        <authorList>
            <person name="Sekiguchi Y."/>
            <person name="Ohashi A."/>
            <person name="Parks D.H."/>
            <person name="Yamauchi T."/>
            <person name="Tyson G.W."/>
            <person name="Hugenholtz P."/>
        </authorList>
    </citation>
    <scope>NUCLEOTIDE SEQUENCE [LARGE SCALE GENOMIC DNA]</scope>
</reference>
<dbReference type="Pfam" id="PF02782">
    <property type="entry name" value="FGGY_C"/>
    <property type="match status" value="1"/>
</dbReference>
<dbReference type="SUPFAM" id="SSF53067">
    <property type="entry name" value="Actin-like ATPase domain"/>
    <property type="match status" value="2"/>
</dbReference>
<keyword evidence="3 6" id="KW-0418">Kinase</keyword>
<dbReference type="GO" id="GO:0016301">
    <property type="term" value="F:kinase activity"/>
    <property type="evidence" value="ECO:0007669"/>
    <property type="project" value="UniProtKB-KW"/>
</dbReference>
<gene>
    <name evidence="6" type="ORF">U27_00841</name>
</gene>
<dbReference type="GO" id="GO:0005975">
    <property type="term" value="P:carbohydrate metabolic process"/>
    <property type="evidence" value="ECO:0007669"/>
    <property type="project" value="InterPro"/>
</dbReference>
<evidence type="ECO:0000256" key="1">
    <source>
        <dbReference type="ARBA" id="ARBA00009156"/>
    </source>
</evidence>
<feature type="domain" description="Carbohydrate kinase FGGY C-terminal" evidence="5">
    <location>
        <begin position="287"/>
        <end position="447"/>
    </location>
</feature>
<proteinExistence type="inferred from homology"/>
<dbReference type="InterPro" id="IPR018484">
    <property type="entry name" value="FGGY_N"/>
</dbReference>
<comment type="similarity">
    <text evidence="1">Belongs to the FGGY kinase family.</text>
</comment>
<dbReference type="PANTHER" id="PTHR43095">
    <property type="entry name" value="SUGAR KINASE"/>
    <property type="match status" value="1"/>
</dbReference>
<dbReference type="InterPro" id="IPR018485">
    <property type="entry name" value="FGGY_C"/>
</dbReference>
<feature type="domain" description="Carbohydrate kinase FGGY N-terminal" evidence="4">
    <location>
        <begin position="3"/>
        <end position="244"/>
    </location>
</feature>
<dbReference type="PIRSF" id="PIRSF000538">
    <property type="entry name" value="GlpK"/>
    <property type="match status" value="1"/>
</dbReference>
<evidence type="ECO:0000259" key="4">
    <source>
        <dbReference type="Pfam" id="PF00370"/>
    </source>
</evidence>
<dbReference type="HOGENOM" id="CLU_009281_3_4_0"/>
<dbReference type="CDD" id="cd07773">
    <property type="entry name" value="ASKHA_NBD_FGGY_FK"/>
    <property type="match status" value="1"/>
</dbReference>
<evidence type="ECO:0000256" key="3">
    <source>
        <dbReference type="ARBA" id="ARBA00022777"/>
    </source>
</evidence>
<dbReference type="Proteomes" id="UP000030661">
    <property type="component" value="Unassembled WGS sequence"/>
</dbReference>
<dbReference type="eggNOG" id="COG1070">
    <property type="taxonomic scope" value="Bacteria"/>
</dbReference>
<protein>
    <submittedName>
        <fullName evidence="6">Xylulokinase</fullName>
    </submittedName>
</protein>
<dbReference type="Gene3D" id="3.30.420.40">
    <property type="match status" value="2"/>
</dbReference>
<evidence type="ECO:0000313" key="6">
    <source>
        <dbReference type="EMBL" id="GAK60943.1"/>
    </source>
</evidence>
<dbReference type="AlphaFoldDB" id="A0A081C8N8"/>
<sequence length="503" mass="55389">MSLLGVDVGTSGCKSVVFSETGTILASAYQEYDFQAAQPGWAELDSNEVWENIQQTIHAAASQTTSDPIKAVCASSCGEAVVPVSEDRQILGASLLNFDVRGLDYVNELRHKFDAETFYQVNGNTIGNNYTLPKLLWIRDHQPELYARTYKFLHWGSFVPFMLGSEPSIDFSLANRSLLFDLERETWSETIAQQTDIDLTKLPVTVPSGTVIGAVDSKIARQLGLPPNIPIVAGAHDQCSNAVGCGVIKEGFAMYGMGTFICIVPVFHQRKDPQLMLERGLNTEHHAAPGAYVSFIYNDGGSLVKWFRDTFARLDKQRAQQEGYEVYDHLFAEMPERQSKVMVLPHFSVTGPPQFLTDSCGLMAGLKLETSRGEILKGIIEGATFYIKECVNALPATGTEIQDFRAVGGGSKSDTWIQISADILGRPFIRPKITEAGALGAAIMAGAGCGIFASVQEGVAAMVQLDKAFEPDMKKHEAYQRRFEIYQKTWPLLREYLQELAAE</sequence>
<dbReference type="InterPro" id="IPR043129">
    <property type="entry name" value="ATPase_NBD"/>
</dbReference>
<dbReference type="EMBL" id="DF820476">
    <property type="protein sequence ID" value="GAK60943.1"/>
    <property type="molecule type" value="Genomic_DNA"/>
</dbReference>
<organism evidence="6">
    <name type="scientific">Vecturithrix granuli</name>
    <dbReference type="NCBI Taxonomy" id="1499967"/>
    <lineage>
        <taxon>Bacteria</taxon>
        <taxon>Candidatus Moduliflexota</taxon>
        <taxon>Candidatus Vecturitrichia</taxon>
        <taxon>Candidatus Vecturitrichales</taxon>
        <taxon>Candidatus Vecturitrichaceae</taxon>
        <taxon>Candidatus Vecturithrix</taxon>
    </lineage>
</organism>